<dbReference type="InterPro" id="IPR011009">
    <property type="entry name" value="Kinase-like_dom_sf"/>
</dbReference>
<dbReference type="EMBL" id="CAJNYU010000026">
    <property type="protein sequence ID" value="CAF3317709.1"/>
    <property type="molecule type" value="Genomic_DNA"/>
</dbReference>
<dbReference type="PANTHER" id="PTHR24347">
    <property type="entry name" value="SERINE/THREONINE-PROTEIN KINASE"/>
    <property type="match status" value="1"/>
</dbReference>
<reference evidence="3" key="1">
    <citation type="submission" date="2021-02" db="EMBL/GenBank/DDBJ databases">
        <authorList>
            <person name="Nowell W R."/>
        </authorList>
    </citation>
    <scope>NUCLEOTIDE SEQUENCE</scope>
</reference>
<dbReference type="Pfam" id="PF00069">
    <property type="entry name" value="Pkinase"/>
    <property type="match status" value="1"/>
</dbReference>
<dbReference type="Gene3D" id="1.10.510.10">
    <property type="entry name" value="Transferase(Phosphotransferase) domain 1"/>
    <property type="match status" value="1"/>
</dbReference>
<dbReference type="AlphaFoldDB" id="A0A817TPU8"/>
<feature type="domain" description="Protein kinase" evidence="2">
    <location>
        <begin position="363"/>
        <end position="647"/>
    </location>
</feature>
<dbReference type="InterPro" id="IPR008266">
    <property type="entry name" value="Tyr_kinase_AS"/>
</dbReference>
<dbReference type="Proteomes" id="UP000663869">
    <property type="component" value="Unassembled WGS sequence"/>
</dbReference>
<accession>A0A817TPU8</accession>
<dbReference type="PROSITE" id="PS00109">
    <property type="entry name" value="PROTEIN_KINASE_TYR"/>
    <property type="match status" value="1"/>
</dbReference>
<dbReference type="Pfam" id="PF20713">
    <property type="entry name" value="DUF6826"/>
    <property type="match status" value="1"/>
</dbReference>
<comment type="caution">
    <text evidence="3">The sequence shown here is derived from an EMBL/GenBank/DDBJ whole genome shotgun (WGS) entry which is preliminary data.</text>
</comment>
<feature type="region of interest" description="Disordered" evidence="1">
    <location>
        <begin position="36"/>
        <end position="95"/>
    </location>
</feature>
<dbReference type="GO" id="GO:0005524">
    <property type="term" value="F:ATP binding"/>
    <property type="evidence" value="ECO:0007669"/>
    <property type="project" value="InterPro"/>
</dbReference>
<name>A0A817TPU8_9BILA</name>
<dbReference type="PROSITE" id="PS50011">
    <property type="entry name" value="PROTEIN_KINASE_DOM"/>
    <property type="match status" value="1"/>
</dbReference>
<evidence type="ECO:0000259" key="2">
    <source>
        <dbReference type="PROSITE" id="PS50011"/>
    </source>
</evidence>
<evidence type="ECO:0000313" key="3">
    <source>
        <dbReference type="EMBL" id="CAF3317709.1"/>
    </source>
</evidence>
<proteinExistence type="predicted"/>
<dbReference type="InterPro" id="IPR000719">
    <property type="entry name" value="Prot_kinase_dom"/>
</dbReference>
<organism evidence="3 5">
    <name type="scientific">Rotaria socialis</name>
    <dbReference type="NCBI Taxonomy" id="392032"/>
    <lineage>
        <taxon>Eukaryota</taxon>
        <taxon>Metazoa</taxon>
        <taxon>Spiralia</taxon>
        <taxon>Gnathifera</taxon>
        <taxon>Rotifera</taxon>
        <taxon>Eurotatoria</taxon>
        <taxon>Bdelloidea</taxon>
        <taxon>Philodinida</taxon>
        <taxon>Philodinidae</taxon>
        <taxon>Rotaria</taxon>
    </lineage>
</organism>
<dbReference type="InterPro" id="IPR049229">
    <property type="entry name" value="DUF6826"/>
</dbReference>
<sequence>MMDGNDNNQPATGIVLQPELHLKFLLGCKKLEEEQKTIREKQKIEEEQKTLRENKKIEEEQKTERERIAEEQATKRHEEVEKTRRKRIAEEQETERTKIKHTQSLISNILPLSSHYDFYILKVEGNLYDFEIDWISPNDNDYFNGEIKTCIGNYLEKIPSSRILSEAKLQKHVNDLIADLLNALGDSTVLKCQDTPSSKYLATKFCPDCTFIFKNINAEKDCLEDFVVCLGELKRSNKDMTEKNVVGQLLQYLSLLLTIQARPKIYGFLLNTEYIQFYYVERRPNSSDYKYFKSKSLPIYDHSSKDLPSNDNQKITTDQTSEENIQFCENTWKIFTKFLIMQTDFYRYETLNIDPKDNELNKYEIQKRLGFGLTSKVYFLNNRKKNMRTTRQNTIQQDNTNTIESGVIKISKDDGYSSEFFNELEITKKLKVKDIDKFKLFFQEIAYSSPKGNYLIFKNELENLESFSLRQSEEIFDIIEYLYDSNIIHRDIRPNNLMFDTSTSHVKLIDFGFAITLDINDESKEVPIAGTITYAGYEFLNFYSKIEHNAVWSRSYRYDKKFDSKCALNIIIYMINRSVRHKLNEIEELPSTEQKTPKLLELWANVKKEHEKYSNLLTTINNLTESSEFQKLKGQLEELYEEEIAFM</sequence>
<dbReference type="Proteomes" id="UP000663862">
    <property type="component" value="Unassembled WGS sequence"/>
</dbReference>
<dbReference type="GO" id="GO:0004672">
    <property type="term" value="F:protein kinase activity"/>
    <property type="evidence" value="ECO:0007669"/>
    <property type="project" value="InterPro"/>
</dbReference>
<dbReference type="EMBL" id="CAJOBQ010000396">
    <property type="protein sequence ID" value="CAF4345883.1"/>
    <property type="molecule type" value="Genomic_DNA"/>
</dbReference>
<protein>
    <recommendedName>
        <fullName evidence="2">Protein kinase domain-containing protein</fullName>
    </recommendedName>
</protein>
<dbReference type="SUPFAM" id="SSF56112">
    <property type="entry name" value="Protein kinase-like (PK-like)"/>
    <property type="match status" value="1"/>
</dbReference>
<evidence type="ECO:0000256" key="1">
    <source>
        <dbReference type="SAM" id="MobiDB-lite"/>
    </source>
</evidence>
<dbReference type="SMART" id="SM00220">
    <property type="entry name" value="S_TKc"/>
    <property type="match status" value="1"/>
</dbReference>
<evidence type="ECO:0000313" key="4">
    <source>
        <dbReference type="EMBL" id="CAF4345883.1"/>
    </source>
</evidence>
<gene>
    <name evidence="3" type="ORF">FME351_LOCUS1050</name>
    <name evidence="4" type="ORF">TSG867_LOCUS9199</name>
</gene>
<evidence type="ECO:0000313" key="5">
    <source>
        <dbReference type="Proteomes" id="UP000663869"/>
    </source>
</evidence>